<feature type="signal peptide" evidence="1">
    <location>
        <begin position="1"/>
        <end position="25"/>
    </location>
</feature>
<protein>
    <recommendedName>
        <fullName evidence="4">Rodlet layer protein</fullName>
    </recommendedName>
</protein>
<dbReference type="Pfam" id="PF25848">
    <property type="entry name" value="Rodlin"/>
    <property type="match status" value="1"/>
</dbReference>
<reference evidence="2 3" key="1">
    <citation type="submission" date="2015-02" db="EMBL/GenBank/DDBJ databases">
        <title>Draft genome sequence of Kitasatospora griseola MF730-N6, a bafilomycin, terpentecin and satosporin producer.</title>
        <authorList>
            <person name="Arens J.C."/>
            <person name="Haltli B."/>
            <person name="Kerr R.G."/>
        </authorList>
    </citation>
    <scope>NUCLEOTIDE SEQUENCE [LARGE SCALE GENOMIC DNA]</scope>
    <source>
        <strain evidence="2 3">MF730-N6</strain>
    </source>
</reference>
<dbReference type="InterPro" id="IPR047736">
    <property type="entry name" value="RdlA/B-like"/>
</dbReference>
<comment type="caution">
    <text evidence="2">The sequence shown here is derived from an EMBL/GenBank/DDBJ whole genome shotgun (WGS) entry which is preliminary data.</text>
</comment>
<evidence type="ECO:0000256" key="1">
    <source>
        <dbReference type="SAM" id="SignalP"/>
    </source>
</evidence>
<evidence type="ECO:0000313" key="3">
    <source>
        <dbReference type="Proteomes" id="UP000032066"/>
    </source>
</evidence>
<name>A0A0D0PVL8_KITGR</name>
<dbReference type="EMBL" id="JXZB01000004">
    <property type="protein sequence ID" value="KIQ62613.1"/>
    <property type="molecule type" value="Genomic_DNA"/>
</dbReference>
<dbReference type="AlphaFoldDB" id="A0A0D0PVL8"/>
<dbReference type="OrthoDB" id="3854116at2"/>
<evidence type="ECO:0000313" key="2">
    <source>
        <dbReference type="EMBL" id="KIQ62613.1"/>
    </source>
</evidence>
<sequence length="115" mass="11149">MIKKALAAVGVVAAGFAMSASPAMAIGDADGSAASIQGDGGTNATGTHGNHSPNNHVLDNPNICLPDIHNIGVGALIGIVVPVEVDALNNGAKQTCDIGQNTATSGDGGVSHLIG</sequence>
<evidence type="ECO:0008006" key="4">
    <source>
        <dbReference type="Google" id="ProtNLM"/>
    </source>
</evidence>
<organism evidence="2 3">
    <name type="scientific">Kitasatospora griseola</name>
    <name type="common">Streptomyces griseolosporeus</name>
    <dbReference type="NCBI Taxonomy" id="2064"/>
    <lineage>
        <taxon>Bacteria</taxon>
        <taxon>Bacillati</taxon>
        <taxon>Actinomycetota</taxon>
        <taxon>Actinomycetes</taxon>
        <taxon>Kitasatosporales</taxon>
        <taxon>Streptomycetaceae</taxon>
        <taxon>Kitasatospora</taxon>
    </lineage>
</organism>
<feature type="chain" id="PRO_5002229956" description="Rodlet layer protein" evidence="1">
    <location>
        <begin position="26"/>
        <end position="115"/>
    </location>
</feature>
<dbReference type="PATRIC" id="fig|2064.6.peg.5705"/>
<dbReference type="RefSeq" id="WP_043914748.1">
    <property type="nucleotide sequence ID" value="NZ_BMRI01000005.1"/>
</dbReference>
<dbReference type="STRING" id="2064.TR51_26865"/>
<accession>A0A0D0PVL8</accession>
<gene>
    <name evidence="2" type="ORF">TR51_26865</name>
</gene>
<keyword evidence="1" id="KW-0732">Signal</keyword>
<keyword evidence="3" id="KW-1185">Reference proteome</keyword>
<proteinExistence type="predicted"/>
<dbReference type="Proteomes" id="UP000032066">
    <property type="component" value="Unassembled WGS sequence"/>
</dbReference>